<dbReference type="InterPro" id="IPR051598">
    <property type="entry name" value="TSUP/Inactive_protease-like"/>
</dbReference>
<organism evidence="6 7">
    <name type="scientific">Noviherbaspirillum suwonense</name>
    <dbReference type="NCBI Taxonomy" id="1224511"/>
    <lineage>
        <taxon>Bacteria</taxon>
        <taxon>Pseudomonadati</taxon>
        <taxon>Pseudomonadota</taxon>
        <taxon>Betaproteobacteria</taxon>
        <taxon>Burkholderiales</taxon>
        <taxon>Oxalobacteraceae</taxon>
        <taxon>Noviherbaspirillum</taxon>
    </lineage>
</organism>
<evidence type="ECO:0000313" key="7">
    <source>
        <dbReference type="Proteomes" id="UP001158049"/>
    </source>
</evidence>
<feature type="transmembrane region" description="Helical" evidence="5">
    <location>
        <begin position="101"/>
        <end position="121"/>
    </location>
</feature>
<dbReference type="Proteomes" id="UP001158049">
    <property type="component" value="Unassembled WGS sequence"/>
</dbReference>
<feature type="transmembrane region" description="Helical" evidence="5">
    <location>
        <begin position="71"/>
        <end position="89"/>
    </location>
</feature>
<dbReference type="PANTHER" id="PTHR43701:SF2">
    <property type="entry name" value="MEMBRANE TRANSPORTER PROTEIN YJNA-RELATED"/>
    <property type="match status" value="1"/>
</dbReference>
<dbReference type="PANTHER" id="PTHR43701">
    <property type="entry name" value="MEMBRANE TRANSPORTER PROTEIN MJ0441-RELATED"/>
    <property type="match status" value="1"/>
</dbReference>
<keyword evidence="4 5" id="KW-0472">Membrane</keyword>
<comment type="similarity">
    <text evidence="5">Belongs to the 4-toluene sulfonate uptake permease (TSUP) (TC 2.A.102) family.</text>
</comment>
<evidence type="ECO:0000256" key="3">
    <source>
        <dbReference type="ARBA" id="ARBA00022989"/>
    </source>
</evidence>
<feature type="transmembrane region" description="Helical" evidence="5">
    <location>
        <begin position="236"/>
        <end position="255"/>
    </location>
</feature>
<evidence type="ECO:0000256" key="1">
    <source>
        <dbReference type="ARBA" id="ARBA00004141"/>
    </source>
</evidence>
<keyword evidence="3 5" id="KW-1133">Transmembrane helix</keyword>
<comment type="caution">
    <text evidence="6">The sequence shown here is derived from an EMBL/GenBank/DDBJ whole genome shotgun (WGS) entry which is preliminary data.</text>
</comment>
<feature type="transmembrane region" description="Helical" evidence="5">
    <location>
        <begin position="30"/>
        <end position="50"/>
    </location>
</feature>
<feature type="transmembrane region" description="Helical" evidence="5">
    <location>
        <begin position="187"/>
        <end position="204"/>
    </location>
</feature>
<evidence type="ECO:0000256" key="2">
    <source>
        <dbReference type="ARBA" id="ARBA00022692"/>
    </source>
</evidence>
<dbReference type="InterPro" id="IPR002781">
    <property type="entry name" value="TM_pro_TauE-like"/>
</dbReference>
<accession>A0ABY1Q7C9</accession>
<comment type="subcellular location">
    <subcellularLocation>
        <location evidence="5">Cell membrane</location>
        <topology evidence="5">Multi-pass membrane protein</topology>
    </subcellularLocation>
    <subcellularLocation>
        <location evidence="1">Membrane</location>
        <topology evidence="1">Multi-pass membrane protein</topology>
    </subcellularLocation>
</comment>
<gene>
    <name evidence="6" type="ORF">SAMN06295970_1083</name>
</gene>
<sequence>MLLIAGFATGILIGLTGVGAGSLMTPLLMLVFGVAPATVISTDLCFAALTKIGAMRLHHHAGLIEWQVLKRLWWGSIPATLLALLSLGMGQHRFQENTLKAAVAAALLLTTVGIVFQSRLHRFMSDRIGGDIERFLRTQAFLTVLLGAALGLMVTYTSIGAGAVGAVVLACLYPFRLTPARLIATDIAHAIPLTALAGAGHVLVGHVDFVLLGWLLCGSLPGVLIGAGLSSRLPQYILRVALATVLAIIALRLLYSLGQG</sequence>
<dbReference type="Pfam" id="PF01925">
    <property type="entry name" value="TauE"/>
    <property type="match status" value="1"/>
</dbReference>
<evidence type="ECO:0000313" key="6">
    <source>
        <dbReference type="EMBL" id="SMP62005.1"/>
    </source>
</evidence>
<keyword evidence="2 5" id="KW-0812">Transmembrane</keyword>
<proteinExistence type="inferred from homology"/>
<dbReference type="RefSeq" id="WP_283442507.1">
    <property type="nucleotide sequence ID" value="NZ_FXUL01000008.1"/>
</dbReference>
<protein>
    <recommendedName>
        <fullName evidence="5">Probable membrane transporter protein</fullName>
    </recommendedName>
</protein>
<keyword evidence="5" id="KW-1003">Cell membrane</keyword>
<feature type="transmembrane region" description="Helical" evidence="5">
    <location>
        <begin position="142"/>
        <end position="175"/>
    </location>
</feature>
<feature type="transmembrane region" description="Helical" evidence="5">
    <location>
        <begin position="211"/>
        <end position="230"/>
    </location>
</feature>
<name>A0ABY1Q7C9_9BURK</name>
<evidence type="ECO:0000256" key="4">
    <source>
        <dbReference type="ARBA" id="ARBA00023136"/>
    </source>
</evidence>
<dbReference type="EMBL" id="FXUL01000008">
    <property type="protein sequence ID" value="SMP62005.1"/>
    <property type="molecule type" value="Genomic_DNA"/>
</dbReference>
<reference evidence="6 7" key="1">
    <citation type="submission" date="2017-05" db="EMBL/GenBank/DDBJ databases">
        <authorList>
            <person name="Varghese N."/>
            <person name="Submissions S."/>
        </authorList>
    </citation>
    <scope>NUCLEOTIDE SEQUENCE [LARGE SCALE GENOMIC DNA]</scope>
    <source>
        <strain evidence="6 7">DSM 26001</strain>
    </source>
</reference>
<evidence type="ECO:0000256" key="5">
    <source>
        <dbReference type="RuleBase" id="RU363041"/>
    </source>
</evidence>
<keyword evidence="7" id="KW-1185">Reference proteome</keyword>